<keyword evidence="3" id="KW-1185">Reference proteome</keyword>
<organism evidence="2 3">
    <name type="scientific">Endobacter medicaginis</name>
    <dbReference type="NCBI Taxonomy" id="1181271"/>
    <lineage>
        <taxon>Bacteria</taxon>
        <taxon>Pseudomonadati</taxon>
        <taxon>Pseudomonadota</taxon>
        <taxon>Alphaproteobacteria</taxon>
        <taxon>Acetobacterales</taxon>
        <taxon>Acetobacteraceae</taxon>
        <taxon>Endobacter</taxon>
    </lineage>
</organism>
<keyword evidence="2" id="KW-0378">Hydrolase</keyword>
<gene>
    <name evidence="2" type="ORF">FHR90_001677</name>
</gene>
<dbReference type="EC" id="3.1.-.-" evidence="2"/>
<dbReference type="GO" id="GO:0016787">
    <property type="term" value="F:hydrolase activity"/>
    <property type="evidence" value="ECO:0007669"/>
    <property type="project" value="UniProtKB-KW"/>
</dbReference>
<keyword evidence="2" id="KW-0347">Helicase</keyword>
<dbReference type="Proteomes" id="UP000557688">
    <property type="component" value="Unassembled WGS sequence"/>
</dbReference>
<dbReference type="GO" id="GO:0003678">
    <property type="term" value="F:DNA helicase activity"/>
    <property type="evidence" value="ECO:0007669"/>
    <property type="project" value="UniProtKB-EC"/>
</dbReference>
<sequence>MHIATIPSGAPFLDTLAAVWLAAPDDPGDGLILLPTRRAARALGEAFLRVTQGRPLLLPRIAAIGGLDDESLALGSGFGADVLALPPAVEPVRRLAVLSRLIDARERAAGRALPPDLAWQMAGELARLLDDAQRAEIDLGHALRGALGEGFAADFAEHWRVTLEFLDIVTRFWPDWLAEQGLIDPVERQMRALRLRAQAWSERPPPGRLVAAGISVTNPASAALLASVARAPQGVVVLPGLDLDLTERDWSALGETHPQADLRRLLEALGARREEVVAWPASTVVPQGRTALLRQVLLPETGLGDWLADRAPAELAGVSRIEAADAEEEAQAIALALRDALEIPGRRAALVTPDRALAARVVTALGRWSVHVEDSVGEPLSATPPAVLIRLLLEAVNESFAPVPLLALLKHPLVTLGLGAASCRALARRLELACLRGPRPAPGLAGLRAALAASRQGDDPALVGLIDRLEQAVAPLLGCAEGELATLLTAVIEAAEALSVSDGGGLWSGEEGAALSAALAALIGESEWLPPMRRDSLGRFLDTALVPQTVRTRRALRGRGVAAEHPRLFVWGLLEARLQSVDMVILAGLGEGVWPAATDPGPWLSRPMRSSFGLDSPERAVGAAAADFAALACAAPEIVLSVSRRREGAPLVPSRWLVRLDAFLAGRGQAVPAHPALGWARALDRPEGGVAEPVRPPQPCPPVALRPRTLSVTEIDTLKADPYAIHAKHILRLRRLDPPQQSADASDFGQIVHEGLADILGDGPRLAGLVAGAAPEAALAEALDAALAARLAGNPRVSAALGAWWRPRLRRIAGWVAGAERDWRAELGVTDTRTECRGEVRFTPADGHAPFTLSGRADRLDVTRTGGVALLDYKTGTVPQDKDVAAGWMSQLPLEAAMALRGAFAGVAATTVEAMAYWKLSGGEPAGESKPLKGDPGALAEAAWEGLLRLIAEYDDPARAYLSHPRPGREPRYADYRQLARHGEWAATIGEAS</sequence>
<feature type="domain" description="PD-(D/E)XK endonuclease-like" evidence="1">
    <location>
        <begin position="709"/>
        <end position="951"/>
    </location>
</feature>
<dbReference type="EMBL" id="JACHXV010000005">
    <property type="protein sequence ID" value="MBB3173845.1"/>
    <property type="molecule type" value="Genomic_DNA"/>
</dbReference>
<dbReference type="SUPFAM" id="SSF52540">
    <property type="entry name" value="P-loop containing nucleoside triphosphate hydrolases"/>
    <property type="match status" value="1"/>
</dbReference>
<dbReference type="NCBIfam" id="TIGR02786">
    <property type="entry name" value="addB_alphas"/>
    <property type="match status" value="1"/>
</dbReference>
<comment type="caution">
    <text evidence="2">The sequence shown here is derived from an EMBL/GenBank/DDBJ whole genome shotgun (WGS) entry which is preliminary data.</text>
</comment>
<dbReference type="InterPro" id="IPR014153">
    <property type="entry name" value="Ds_break_AddB"/>
</dbReference>
<keyword evidence="2" id="KW-0547">Nucleotide-binding</keyword>
<dbReference type="InterPro" id="IPR038726">
    <property type="entry name" value="PDDEXK_AddAB-type"/>
</dbReference>
<dbReference type="RefSeq" id="WP_183275034.1">
    <property type="nucleotide sequence ID" value="NZ_JACHXV010000005.1"/>
</dbReference>
<dbReference type="AlphaFoldDB" id="A0A839UYY9"/>
<dbReference type="InterPro" id="IPR027417">
    <property type="entry name" value="P-loop_NTPase"/>
</dbReference>
<name>A0A839UYY9_9PROT</name>
<evidence type="ECO:0000259" key="1">
    <source>
        <dbReference type="Pfam" id="PF12705"/>
    </source>
</evidence>
<dbReference type="EC" id="3.6.4.12" evidence="2"/>
<evidence type="ECO:0000313" key="2">
    <source>
        <dbReference type="EMBL" id="MBB3173845.1"/>
    </source>
</evidence>
<accession>A0A839UYY9</accession>
<evidence type="ECO:0000313" key="3">
    <source>
        <dbReference type="Proteomes" id="UP000557688"/>
    </source>
</evidence>
<keyword evidence="2" id="KW-0067">ATP-binding</keyword>
<dbReference type="Pfam" id="PF12705">
    <property type="entry name" value="PDDEXK_1"/>
    <property type="match status" value="1"/>
</dbReference>
<proteinExistence type="predicted"/>
<protein>
    <submittedName>
        <fullName evidence="2">ATP-dependent helicase/nuclease subunit B</fullName>
        <ecNumber evidence="2">3.1.-.-</ecNumber>
        <ecNumber evidence="2">3.6.4.12</ecNumber>
    </submittedName>
</protein>
<reference evidence="2 3" key="1">
    <citation type="submission" date="2020-08" db="EMBL/GenBank/DDBJ databases">
        <title>Genomic Encyclopedia of Type Strains, Phase III (KMG-III): the genomes of soil and plant-associated and newly described type strains.</title>
        <authorList>
            <person name="Whitman W."/>
        </authorList>
    </citation>
    <scope>NUCLEOTIDE SEQUENCE [LARGE SCALE GENOMIC DNA]</scope>
    <source>
        <strain evidence="2 3">CECT 8088</strain>
    </source>
</reference>